<gene>
    <name evidence="3" type="ORF">N656DRAFT_780106</name>
</gene>
<dbReference type="EMBL" id="MU853344">
    <property type="protein sequence ID" value="KAK4111967.1"/>
    <property type="molecule type" value="Genomic_DNA"/>
</dbReference>
<organism evidence="3 4">
    <name type="scientific">Canariomyces notabilis</name>
    <dbReference type="NCBI Taxonomy" id="2074819"/>
    <lineage>
        <taxon>Eukaryota</taxon>
        <taxon>Fungi</taxon>
        <taxon>Dikarya</taxon>
        <taxon>Ascomycota</taxon>
        <taxon>Pezizomycotina</taxon>
        <taxon>Sordariomycetes</taxon>
        <taxon>Sordariomycetidae</taxon>
        <taxon>Sordariales</taxon>
        <taxon>Chaetomiaceae</taxon>
        <taxon>Canariomyces</taxon>
    </lineage>
</organism>
<dbReference type="Proteomes" id="UP001302812">
    <property type="component" value="Unassembled WGS sequence"/>
</dbReference>
<feature type="region of interest" description="Disordered" evidence="1">
    <location>
        <begin position="32"/>
        <end position="61"/>
    </location>
</feature>
<keyword evidence="2" id="KW-0812">Transmembrane</keyword>
<dbReference type="RefSeq" id="XP_064669537.1">
    <property type="nucleotide sequence ID" value="XM_064815318.1"/>
</dbReference>
<reference evidence="3" key="1">
    <citation type="journal article" date="2023" name="Mol. Phylogenet. Evol.">
        <title>Genome-scale phylogeny and comparative genomics of the fungal order Sordariales.</title>
        <authorList>
            <person name="Hensen N."/>
            <person name="Bonometti L."/>
            <person name="Westerberg I."/>
            <person name="Brannstrom I.O."/>
            <person name="Guillou S."/>
            <person name="Cros-Aarteil S."/>
            <person name="Calhoun S."/>
            <person name="Haridas S."/>
            <person name="Kuo A."/>
            <person name="Mondo S."/>
            <person name="Pangilinan J."/>
            <person name="Riley R."/>
            <person name="LaButti K."/>
            <person name="Andreopoulos B."/>
            <person name="Lipzen A."/>
            <person name="Chen C."/>
            <person name="Yan M."/>
            <person name="Daum C."/>
            <person name="Ng V."/>
            <person name="Clum A."/>
            <person name="Steindorff A."/>
            <person name="Ohm R.A."/>
            <person name="Martin F."/>
            <person name="Silar P."/>
            <person name="Natvig D.O."/>
            <person name="Lalanne C."/>
            <person name="Gautier V."/>
            <person name="Ament-Velasquez S.L."/>
            <person name="Kruys A."/>
            <person name="Hutchinson M.I."/>
            <person name="Powell A.J."/>
            <person name="Barry K."/>
            <person name="Miller A.N."/>
            <person name="Grigoriev I.V."/>
            <person name="Debuchy R."/>
            <person name="Gladieux P."/>
            <person name="Hiltunen Thoren M."/>
            <person name="Johannesson H."/>
        </authorList>
    </citation>
    <scope>NUCLEOTIDE SEQUENCE</scope>
    <source>
        <strain evidence="3">CBS 508.74</strain>
    </source>
</reference>
<feature type="transmembrane region" description="Helical" evidence="2">
    <location>
        <begin position="265"/>
        <end position="284"/>
    </location>
</feature>
<dbReference type="GeneID" id="89939443"/>
<keyword evidence="4" id="KW-1185">Reference proteome</keyword>
<evidence type="ECO:0000313" key="3">
    <source>
        <dbReference type="EMBL" id="KAK4111967.1"/>
    </source>
</evidence>
<proteinExistence type="predicted"/>
<dbReference type="AlphaFoldDB" id="A0AAN6YRE4"/>
<protein>
    <submittedName>
        <fullName evidence="3">Uncharacterized protein</fullName>
    </submittedName>
</protein>
<accession>A0AAN6YRE4</accession>
<reference evidence="3" key="2">
    <citation type="submission" date="2023-05" db="EMBL/GenBank/DDBJ databases">
        <authorList>
            <consortium name="Lawrence Berkeley National Laboratory"/>
            <person name="Steindorff A."/>
            <person name="Hensen N."/>
            <person name="Bonometti L."/>
            <person name="Westerberg I."/>
            <person name="Brannstrom I.O."/>
            <person name="Guillou S."/>
            <person name="Cros-Aarteil S."/>
            <person name="Calhoun S."/>
            <person name="Haridas S."/>
            <person name="Kuo A."/>
            <person name="Mondo S."/>
            <person name="Pangilinan J."/>
            <person name="Riley R."/>
            <person name="Labutti K."/>
            <person name="Andreopoulos B."/>
            <person name="Lipzen A."/>
            <person name="Chen C."/>
            <person name="Yanf M."/>
            <person name="Daum C."/>
            <person name="Ng V."/>
            <person name="Clum A."/>
            <person name="Ohm R."/>
            <person name="Martin F."/>
            <person name="Silar P."/>
            <person name="Natvig D."/>
            <person name="Lalanne C."/>
            <person name="Gautier V."/>
            <person name="Ament-Velasquez S.L."/>
            <person name="Kruys A."/>
            <person name="Hutchinson M.I."/>
            <person name="Powell A.J."/>
            <person name="Barry K."/>
            <person name="Miller A.N."/>
            <person name="Grigoriev I.V."/>
            <person name="Debuchy R."/>
            <person name="Gladieux P."/>
            <person name="Thoren M.H."/>
            <person name="Johannesson H."/>
        </authorList>
    </citation>
    <scope>NUCLEOTIDE SEQUENCE</scope>
    <source>
        <strain evidence="3">CBS 508.74</strain>
    </source>
</reference>
<keyword evidence="2" id="KW-1133">Transmembrane helix</keyword>
<evidence type="ECO:0000313" key="4">
    <source>
        <dbReference type="Proteomes" id="UP001302812"/>
    </source>
</evidence>
<comment type="caution">
    <text evidence="3">The sequence shown here is derived from an EMBL/GenBank/DDBJ whole genome shotgun (WGS) entry which is preliminary data.</text>
</comment>
<sequence length="355" mass="39170">MSQNGSDVYKASLPGRPRHQITRSISEISSPIHLHRRHSQLATKEKNRDTHSSASRSAIPIVQDRRSFEVLRSEGVTPKPSPNASRRTSILHVSTDELMPTSAAVSSPAPALAIKDSKDDGLVRQQQKAAAQESGLQRSLAGLENFANVTTKRLDDTYYSLGEKLNALQGTITALKELAESSQKLNETFSAETEALVADINSQLDAFGQFEDQQRRIQSLQNRITLGRESIALLSKRVDGVRERIESWERADKEWQERTRKRLKVVWIVTSVVIFVVVLLYVGAQYTPDSLEATSQIASDGSNTLRGVAEVQADMLWTSKEAPTQWLSMALNGTGKGMVKAPSPEPEALLALDEL</sequence>
<evidence type="ECO:0000256" key="1">
    <source>
        <dbReference type="SAM" id="MobiDB-lite"/>
    </source>
</evidence>
<keyword evidence="2" id="KW-0472">Membrane</keyword>
<evidence type="ECO:0000256" key="2">
    <source>
        <dbReference type="SAM" id="Phobius"/>
    </source>
</evidence>
<name>A0AAN6YRE4_9PEZI</name>